<comment type="caution">
    <text evidence="2">The sequence shown here is derived from an EMBL/GenBank/DDBJ whole genome shotgun (WGS) entry which is preliminary data.</text>
</comment>
<accession>A0ABU7FTX0</accession>
<evidence type="ECO:0000259" key="1">
    <source>
        <dbReference type="PROSITE" id="PS51819"/>
    </source>
</evidence>
<protein>
    <submittedName>
        <fullName evidence="2">VOC family protein</fullName>
    </submittedName>
</protein>
<keyword evidence="3" id="KW-1185">Reference proteome</keyword>
<dbReference type="Proteomes" id="UP001333996">
    <property type="component" value="Unassembled WGS sequence"/>
</dbReference>
<gene>
    <name evidence="2" type="ORF">VXC91_37315</name>
</gene>
<dbReference type="InterPro" id="IPR037523">
    <property type="entry name" value="VOC_core"/>
</dbReference>
<reference evidence="2" key="1">
    <citation type="submission" date="2024-01" db="EMBL/GenBank/DDBJ databases">
        <title>First draft genome sequence data of TA4-1, the type strain of Gram-positive actinobacterium Streptomyces chiangmaiensis.</title>
        <authorList>
            <person name="Yasawong M."/>
            <person name="Nantapong N."/>
        </authorList>
    </citation>
    <scope>NUCLEOTIDE SEQUENCE</scope>
    <source>
        <strain evidence="2">TA4-1</strain>
    </source>
</reference>
<sequence>MVDMNLEVNIIPVSDVDRSKQFYADLGWRFDEDAAPADGVRIVQFTPPGSGCSVTFGQGITAARTGSLQGALIVSDIEEAHNELVARGVEASDVWHGAPFPAEVRLKGPDPERTSYGSFFSFADPDGNTWMVQEVTTRLPGRI</sequence>
<evidence type="ECO:0000313" key="2">
    <source>
        <dbReference type="EMBL" id="MED7827413.1"/>
    </source>
</evidence>
<evidence type="ECO:0000313" key="3">
    <source>
        <dbReference type="Proteomes" id="UP001333996"/>
    </source>
</evidence>
<proteinExistence type="predicted"/>
<dbReference type="InterPro" id="IPR004360">
    <property type="entry name" value="Glyas_Fos-R_dOase_dom"/>
</dbReference>
<feature type="domain" description="VOC" evidence="1">
    <location>
        <begin position="4"/>
        <end position="135"/>
    </location>
</feature>
<dbReference type="Gene3D" id="3.10.180.10">
    <property type="entry name" value="2,3-Dihydroxybiphenyl 1,2-Dioxygenase, domain 1"/>
    <property type="match status" value="1"/>
</dbReference>
<dbReference type="RefSeq" id="WP_329511794.1">
    <property type="nucleotide sequence ID" value="NZ_BAAAYZ010000140.1"/>
</dbReference>
<organism evidence="2 3">
    <name type="scientific">Streptomyces chiangmaiensis</name>
    <dbReference type="NCBI Taxonomy" id="766497"/>
    <lineage>
        <taxon>Bacteria</taxon>
        <taxon>Bacillati</taxon>
        <taxon>Actinomycetota</taxon>
        <taxon>Actinomycetes</taxon>
        <taxon>Kitasatosporales</taxon>
        <taxon>Streptomycetaceae</taxon>
        <taxon>Streptomyces</taxon>
    </lineage>
</organism>
<dbReference type="SUPFAM" id="SSF54593">
    <property type="entry name" value="Glyoxalase/Bleomycin resistance protein/Dihydroxybiphenyl dioxygenase"/>
    <property type="match status" value="1"/>
</dbReference>
<dbReference type="PROSITE" id="PS51819">
    <property type="entry name" value="VOC"/>
    <property type="match status" value="1"/>
</dbReference>
<dbReference type="InterPro" id="IPR029068">
    <property type="entry name" value="Glyas_Bleomycin-R_OHBP_Dase"/>
</dbReference>
<dbReference type="EMBL" id="JAYWVC010000230">
    <property type="protein sequence ID" value="MED7827413.1"/>
    <property type="molecule type" value="Genomic_DNA"/>
</dbReference>
<name>A0ABU7FTX0_9ACTN</name>
<dbReference type="Pfam" id="PF00903">
    <property type="entry name" value="Glyoxalase"/>
    <property type="match status" value="1"/>
</dbReference>